<dbReference type="NCBIfam" id="NF011105">
    <property type="entry name" value="PRK14532.1"/>
    <property type="match status" value="1"/>
</dbReference>
<evidence type="ECO:0000313" key="9">
    <source>
        <dbReference type="Proteomes" id="UP000187464"/>
    </source>
</evidence>
<protein>
    <recommendedName>
        <fullName evidence="5 7">Adenylate kinase</fullName>
        <shortName evidence="5">AK</shortName>
        <ecNumber evidence="5 7">2.7.4.3</ecNumber>
    </recommendedName>
    <alternativeName>
        <fullName evidence="5">ATP-AMP transphosphorylase</fullName>
    </alternativeName>
    <alternativeName>
        <fullName evidence="5">ATP:AMP phosphotransferase</fullName>
    </alternativeName>
    <alternativeName>
        <fullName evidence="5">Adenylate monophosphate kinase</fullName>
    </alternativeName>
</protein>
<organism evidence="8 9">
    <name type="scientific">Proteiniphilum saccharofermentans</name>
    <dbReference type="NCBI Taxonomy" id="1642647"/>
    <lineage>
        <taxon>Bacteria</taxon>
        <taxon>Pseudomonadati</taxon>
        <taxon>Bacteroidota</taxon>
        <taxon>Bacteroidia</taxon>
        <taxon>Bacteroidales</taxon>
        <taxon>Dysgonomonadaceae</taxon>
        <taxon>Proteiniphilum</taxon>
    </lineage>
</organism>
<dbReference type="GO" id="GO:0004017">
    <property type="term" value="F:AMP kinase activity"/>
    <property type="evidence" value="ECO:0007669"/>
    <property type="project" value="UniProtKB-UniRule"/>
</dbReference>
<comment type="function">
    <text evidence="5">Catalyzes the reversible transfer of the terminal phosphate group between ATP and AMP. Plays an important role in cellular energy homeostasis and in adenine nucleotide metabolism.</text>
</comment>
<dbReference type="InterPro" id="IPR033690">
    <property type="entry name" value="Adenylat_kinase_CS"/>
</dbReference>
<dbReference type="SUPFAM" id="SSF52540">
    <property type="entry name" value="P-loop containing nucleoside triphosphate hydrolases"/>
    <property type="match status" value="1"/>
</dbReference>
<dbReference type="Pfam" id="PF00406">
    <property type="entry name" value="ADK"/>
    <property type="match status" value="1"/>
</dbReference>
<dbReference type="PANTHER" id="PTHR23359">
    <property type="entry name" value="NUCLEOTIDE KINASE"/>
    <property type="match status" value="1"/>
</dbReference>
<dbReference type="KEGG" id="psac:PSM36_0392"/>
<comment type="caution">
    <text evidence="5">Lacks conserved residue(s) required for the propagation of feature annotation.</text>
</comment>
<comment type="pathway">
    <text evidence="5">Purine metabolism; AMP biosynthesis via salvage pathway; AMP from ADP: step 1/1.</text>
</comment>
<gene>
    <name evidence="5 8" type="primary">adk</name>
    <name evidence="8" type="ORF">PSM36_0392</name>
</gene>
<evidence type="ECO:0000256" key="4">
    <source>
        <dbReference type="ARBA" id="ARBA00022777"/>
    </source>
</evidence>
<feature type="binding site" evidence="5">
    <location>
        <position position="128"/>
    </location>
    <ligand>
        <name>ATP</name>
        <dbReference type="ChEBI" id="CHEBI:30616"/>
    </ligand>
</feature>
<feature type="binding site" evidence="5">
    <location>
        <position position="93"/>
    </location>
    <ligand>
        <name>AMP</name>
        <dbReference type="ChEBI" id="CHEBI:456215"/>
    </ligand>
</feature>
<evidence type="ECO:0000256" key="6">
    <source>
        <dbReference type="RuleBase" id="RU003330"/>
    </source>
</evidence>
<dbReference type="HAMAP" id="MF_00235">
    <property type="entry name" value="Adenylate_kinase_Adk"/>
    <property type="match status" value="1"/>
</dbReference>
<dbReference type="Gene3D" id="3.40.50.300">
    <property type="entry name" value="P-loop containing nucleotide triphosphate hydrolases"/>
    <property type="match status" value="1"/>
</dbReference>
<comment type="similarity">
    <text evidence="5 6">Belongs to the adenylate kinase family.</text>
</comment>
<feature type="binding site" evidence="5">
    <location>
        <position position="134"/>
    </location>
    <ligand>
        <name>AMP</name>
        <dbReference type="ChEBI" id="CHEBI:456215"/>
    </ligand>
</feature>
<keyword evidence="3 5" id="KW-0547">Nucleotide-binding</keyword>
<comment type="catalytic activity">
    <reaction evidence="5 7">
        <text>AMP + ATP = 2 ADP</text>
        <dbReference type="Rhea" id="RHEA:12973"/>
        <dbReference type="ChEBI" id="CHEBI:30616"/>
        <dbReference type="ChEBI" id="CHEBI:456215"/>
        <dbReference type="ChEBI" id="CHEBI:456216"/>
        <dbReference type="EC" id="2.7.4.3"/>
    </reaction>
</comment>
<dbReference type="RefSeq" id="WP_019541207.1">
    <property type="nucleotide sequence ID" value="NZ_LT605205.1"/>
</dbReference>
<comment type="subunit">
    <text evidence="5 7">Monomer.</text>
</comment>
<evidence type="ECO:0000256" key="2">
    <source>
        <dbReference type="ARBA" id="ARBA00022727"/>
    </source>
</evidence>
<feature type="binding site" evidence="5">
    <location>
        <begin position="86"/>
        <end position="89"/>
    </location>
    <ligand>
        <name>AMP</name>
        <dbReference type="ChEBI" id="CHEBI:456215"/>
    </ligand>
</feature>
<feature type="region of interest" description="NMP" evidence="5">
    <location>
        <begin position="31"/>
        <end position="60"/>
    </location>
</feature>
<keyword evidence="5" id="KW-0963">Cytoplasm</keyword>
<name>A0A1R3T5I0_9BACT</name>
<evidence type="ECO:0000256" key="7">
    <source>
        <dbReference type="RuleBase" id="RU003331"/>
    </source>
</evidence>
<feature type="binding site" evidence="5">
    <location>
        <begin position="11"/>
        <end position="16"/>
    </location>
    <ligand>
        <name>ATP</name>
        <dbReference type="ChEBI" id="CHEBI:30616"/>
    </ligand>
</feature>
<feature type="binding site" evidence="5">
    <location>
        <position position="32"/>
    </location>
    <ligand>
        <name>AMP</name>
        <dbReference type="ChEBI" id="CHEBI:456215"/>
    </ligand>
</feature>
<proteinExistence type="inferred from homology"/>
<dbReference type="PROSITE" id="PS00113">
    <property type="entry name" value="ADENYLATE_KINASE"/>
    <property type="match status" value="1"/>
</dbReference>
<accession>A0A1R3T5I0</accession>
<comment type="domain">
    <text evidence="5">Consists of three domains, a large central CORE domain and two small peripheral domains, NMPbind and LID, which undergo movements during catalysis. The LID domain closes over the site of phosphoryl transfer upon ATP binding. Assembling and dissambling the active center during each catalytic cycle provides an effective means to prevent ATP hydrolysis.</text>
</comment>
<keyword evidence="2 5" id="KW-0545">Nucleotide biosynthesis</keyword>
<dbReference type="InterPro" id="IPR027417">
    <property type="entry name" value="P-loop_NTPase"/>
</dbReference>
<evidence type="ECO:0000313" key="8">
    <source>
        <dbReference type="EMBL" id="SCD19225.1"/>
    </source>
</evidence>
<dbReference type="PRINTS" id="PR00094">
    <property type="entry name" value="ADENYLTKNASE"/>
</dbReference>
<keyword evidence="4 5" id="KW-0418">Kinase</keyword>
<evidence type="ECO:0000256" key="1">
    <source>
        <dbReference type="ARBA" id="ARBA00022679"/>
    </source>
</evidence>
<keyword evidence="9" id="KW-1185">Reference proteome</keyword>
<dbReference type="EC" id="2.7.4.3" evidence="5 7"/>
<dbReference type="NCBIfam" id="NF001381">
    <property type="entry name" value="PRK00279.1-3"/>
    <property type="match status" value="1"/>
</dbReference>
<feature type="binding site" evidence="5">
    <location>
        <position position="173"/>
    </location>
    <ligand>
        <name>ATP</name>
        <dbReference type="ChEBI" id="CHEBI:30616"/>
    </ligand>
</feature>
<dbReference type="CDD" id="cd01428">
    <property type="entry name" value="ADK"/>
    <property type="match status" value="1"/>
</dbReference>
<dbReference type="Proteomes" id="UP000187464">
    <property type="component" value="Chromosome I"/>
</dbReference>
<evidence type="ECO:0000256" key="3">
    <source>
        <dbReference type="ARBA" id="ARBA00022741"/>
    </source>
</evidence>
<dbReference type="STRING" id="1642647.PSM36_0392"/>
<keyword evidence="1 5" id="KW-0808">Transferase</keyword>
<dbReference type="GO" id="GO:0044209">
    <property type="term" value="P:AMP salvage"/>
    <property type="evidence" value="ECO:0007669"/>
    <property type="project" value="UniProtKB-UniRule"/>
</dbReference>
<dbReference type="UniPathway" id="UPA00588">
    <property type="reaction ID" value="UER00649"/>
</dbReference>
<reference evidence="8 9" key="1">
    <citation type="submission" date="2016-08" db="EMBL/GenBank/DDBJ databases">
        <authorList>
            <person name="Seilhamer J.J."/>
        </authorList>
    </citation>
    <scope>NUCLEOTIDE SEQUENCE [LARGE SCALE GENOMIC DNA]</scope>
    <source>
        <strain evidence="8">M3/6</strain>
    </source>
</reference>
<feature type="binding site" evidence="5">
    <location>
        <begin position="58"/>
        <end position="60"/>
    </location>
    <ligand>
        <name>AMP</name>
        <dbReference type="ChEBI" id="CHEBI:456215"/>
    </ligand>
</feature>
<dbReference type="AlphaFoldDB" id="A0A1R3T5I0"/>
<dbReference type="EMBL" id="LT605205">
    <property type="protein sequence ID" value="SCD19225.1"/>
    <property type="molecule type" value="Genomic_DNA"/>
</dbReference>
<dbReference type="NCBIfam" id="NF011100">
    <property type="entry name" value="PRK14527.1"/>
    <property type="match status" value="1"/>
</dbReference>
<evidence type="ECO:0000256" key="5">
    <source>
        <dbReference type="HAMAP-Rule" id="MF_00235"/>
    </source>
</evidence>
<dbReference type="GO" id="GO:0005524">
    <property type="term" value="F:ATP binding"/>
    <property type="evidence" value="ECO:0007669"/>
    <property type="project" value="UniProtKB-UniRule"/>
</dbReference>
<feature type="binding site" evidence="5">
    <location>
        <position position="145"/>
    </location>
    <ligand>
        <name>AMP</name>
        <dbReference type="ChEBI" id="CHEBI:456215"/>
    </ligand>
</feature>
<feature type="binding site" evidence="5">
    <location>
        <position position="37"/>
    </location>
    <ligand>
        <name>AMP</name>
        <dbReference type="ChEBI" id="CHEBI:456215"/>
    </ligand>
</feature>
<sequence length="191" mass="21232">MLNIVIFGAPGSGKGTQSAKLVEKYGLKHLSTGDILRNEIKADTELGKLADSYMSKGHLVPDELVIDILDNLIGKHRDAKGFIFDGFPRTLAQGEALGKMLEKHGEAIDAVLSLEVEEEELIDRLLKRGQISGRADDNRETIESRLKVYHAQTEPLKEFYRTRGTLKNIEGVGSIDDIFGSIEKEIDRLEK</sequence>
<dbReference type="GO" id="GO:0005737">
    <property type="term" value="C:cytoplasm"/>
    <property type="evidence" value="ECO:0007669"/>
    <property type="project" value="UniProtKB-SubCell"/>
</dbReference>
<keyword evidence="5 7" id="KW-0067">ATP-binding</keyword>
<comment type="subcellular location">
    <subcellularLocation>
        <location evidence="5 7">Cytoplasm</location>
    </subcellularLocation>
</comment>
<dbReference type="NCBIfam" id="NF011104">
    <property type="entry name" value="PRK14531.1"/>
    <property type="match status" value="1"/>
</dbReference>
<dbReference type="InterPro" id="IPR000850">
    <property type="entry name" value="Adenylat/UMP-CMP_kin"/>
</dbReference>